<dbReference type="CDD" id="cd00062">
    <property type="entry name" value="FN2"/>
    <property type="match status" value="2"/>
</dbReference>
<dbReference type="SUPFAM" id="SSF57603">
    <property type="entry name" value="FnI-like domain"/>
    <property type="match status" value="12"/>
</dbReference>
<dbReference type="FunFam" id="2.10.10.10:FF:000001">
    <property type="entry name" value="Fibronectin 1a isoform 1"/>
    <property type="match status" value="2"/>
</dbReference>
<proteinExistence type="predicted"/>
<evidence type="ECO:0000256" key="6">
    <source>
        <dbReference type="ARBA" id="ARBA00022960"/>
    </source>
</evidence>
<keyword evidence="4" id="KW-0677">Repeat</keyword>
<dbReference type="FunFam" id="2.60.40.10:FF:000099">
    <property type="entry name" value="Fibronectin 1"/>
    <property type="match status" value="4"/>
</dbReference>
<feature type="disulfide bond" evidence="9">
    <location>
        <begin position="403"/>
        <end position="430"/>
    </location>
</feature>
<feature type="domain" description="Fibronectin type-I" evidence="13">
    <location>
        <begin position="437"/>
        <end position="481"/>
    </location>
</feature>
<dbReference type="SMART" id="SM00059">
    <property type="entry name" value="FN2"/>
    <property type="match status" value="2"/>
</dbReference>
<evidence type="ECO:0000259" key="12">
    <source>
        <dbReference type="PROSITE" id="PS50853"/>
    </source>
</evidence>
<keyword evidence="16" id="KW-1185">Reference proteome</keyword>
<feature type="domain" description="Fibronectin type-III" evidence="12">
    <location>
        <begin position="875"/>
        <end position="966"/>
    </location>
</feature>
<feature type="domain" description="Fibronectin type-III" evidence="12">
    <location>
        <begin position="1236"/>
        <end position="1328"/>
    </location>
</feature>
<feature type="domain" description="Fibronectin type-I" evidence="13">
    <location>
        <begin position="74"/>
        <end position="117"/>
    </location>
</feature>
<dbReference type="GO" id="GO:0005201">
    <property type="term" value="F:extracellular matrix structural constituent"/>
    <property type="evidence" value="ECO:0007669"/>
    <property type="project" value="TreeGrafter"/>
</dbReference>
<keyword evidence="7 9" id="KW-1015">Disulfide bond</keyword>
<dbReference type="GO" id="GO:0006953">
    <property type="term" value="P:acute-phase response"/>
    <property type="evidence" value="ECO:0007669"/>
    <property type="project" value="UniProtKB-KW"/>
</dbReference>
<dbReference type="Gene3D" id="2.10.70.10">
    <property type="entry name" value="Complement Module, domain 1"/>
    <property type="match status" value="12"/>
</dbReference>
<dbReference type="InterPro" id="IPR036116">
    <property type="entry name" value="FN3_sf"/>
</dbReference>
<dbReference type="PROSITE" id="PS51091">
    <property type="entry name" value="FN1_2"/>
    <property type="match status" value="10"/>
</dbReference>
<feature type="signal peptide" evidence="11">
    <location>
        <begin position="1"/>
        <end position="21"/>
    </location>
</feature>
<feature type="domain" description="Fibronectin type-I" evidence="13">
    <location>
        <begin position="486"/>
        <end position="528"/>
    </location>
</feature>
<dbReference type="InterPro" id="IPR003961">
    <property type="entry name" value="FN3_dom"/>
</dbReference>
<feature type="domain" description="Fibronectin type-I" evidence="13">
    <location>
        <begin position="2308"/>
        <end position="2350"/>
    </location>
</feature>
<feature type="domain" description="Fibronectin type-III" evidence="12">
    <location>
        <begin position="1329"/>
        <end position="1423"/>
    </location>
</feature>
<reference evidence="15" key="2">
    <citation type="submission" date="2025-09" db="UniProtKB">
        <authorList>
            <consortium name="Ensembl"/>
        </authorList>
    </citation>
    <scope>IDENTIFICATION</scope>
</reference>
<evidence type="ECO:0000256" key="5">
    <source>
        <dbReference type="ARBA" id="ARBA00022889"/>
    </source>
</evidence>
<dbReference type="PROSITE" id="PS51092">
    <property type="entry name" value="FN2_2"/>
    <property type="match status" value="2"/>
</dbReference>
<keyword evidence="8" id="KW-0325">Glycoprotein</keyword>
<dbReference type="GO" id="GO:0007044">
    <property type="term" value="P:cell-substrate junction assembly"/>
    <property type="evidence" value="ECO:0007669"/>
    <property type="project" value="TreeGrafter"/>
</dbReference>
<feature type="domain" description="Fibronectin type-III" evidence="12">
    <location>
        <begin position="1143"/>
        <end position="1234"/>
    </location>
</feature>
<dbReference type="CDD" id="cd00063">
    <property type="entry name" value="FN3"/>
    <property type="match status" value="17"/>
</dbReference>
<dbReference type="Ensembl" id="ENSMMOT00000024582.1">
    <property type="protein sequence ID" value="ENSMMOP00000024175.1"/>
    <property type="gene ID" value="ENSMMOG00000018297.1"/>
</dbReference>
<dbReference type="GO" id="GO:0007399">
    <property type="term" value="P:nervous system development"/>
    <property type="evidence" value="ECO:0007669"/>
    <property type="project" value="TreeGrafter"/>
</dbReference>
<feature type="domain" description="Fibronectin type-II" evidence="14">
    <location>
        <begin position="324"/>
        <end position="372"/>
    </location>
</feature>
<evidence type="ECO:0000256" key="8">
    <source>
        <dbReference type="ARBA" id="ARBA00023180"/>
    </source>
</evidence>
<organism evidence="15 16">
    <name type="scientific">Mola mola</name>
    <name type="common">Ocean sunfish</name>
    <name type="synonym">Tetraodon mola</name>
    <dbReference type="NCBI Taxonomy" id="94237"/>
    <lineage>
        <taxon>Eukaryota</taxon>
        <taxon>Metazoa</taxon>
        <taxon>Chordata</taxon>
        <taxon>Craniata</taxon>
        <taxon>Vertebrata</taxon>
        <taxon>Euteleostomi</taxon>
        <taxon>Actinopterygii</taxon>
        <taxon>Neopterygii</taxon>
        <taxon>Teleostei</taxon>
        <taxon>Neoteleostei</taxon>
        <taxon>Acanthomorphata</taxon>
        <taxon>Eupercaria</taxon>
        <taxon>Tetraodontiformes</taxon>
        <taxon>Molidae</taxon>
        <taxon>Mola</taxon>
    </lineage>
</organism>
<evidence type="ECO:0000256" key="10">
    <source>
        <dbReference type="SAM" id="MobiDB-lite"/>
    </source>
</evidence>
<feature type="domain" description="Fibronectin type-III" evidence="12">
    <location>
        <begin position="1605"/>
        <end position="1695"/>
    </location>
</feature>
<evidence type="ECO:0000256" key="3">
    <source>
        <dbReference type="ARBA" id="ARBA00022674"/>
    </source>
</evidence>
<feature type="disulfide bond" evidence="9">
    <location>
        <begin position="389"/>
        <end position="415"/>
    </location>
</feature>
<feature type="domain" description="Fibronectin type-III" evidence="12">
    <location>
        <begin position="1696"/>
        <end position="1785"/>
    </location>
</feature>
<feature type="disulfide bond" evidence="9">
    <location>
        <begin position="343"/>
        <end position="370"/>
    </location>
</feature>
<feature type="domain" description="Fibronectin type-I" evidence="13">
    <location>
        <begin position="2352"/>
        <end position="2399"/>
    </location>
</feature>
<feature type="domain" description="Fibronectin type-III" evidence="12">
    <location>
        <begin position="688"/>
        <end position="778"/>
    </location>
</feature>
<dbReference type="GO" id="GO:0007507">
    <property type="term" value="P:heart development"/>
    <property type="evidence" value="ECO:0007669"/>
    <property type="project" value="TreeGrafter"/>
</dbReference>
<feature type="domain" description="Fibronectin type-III" evidence="12">
    <location>
        <begin position="1786"/>
        <end position="1875"/>
    </location>
</feature>
<dbReference type="SMART" id="SM00060">
    <property type="entry name" value="FN3"/>
    <property type="match status" value="17"/>
</dbReference>
<accession>A0A3Q3X7G3</accession>
<dbReference type="InterPro" id="IPR050991">
    <property type="entry name" value="ECM_Regulatory_Proteins"/>
</dbReference>
<evidence type="ECO:0000313" key="15">
    <source>
        <dbReference type="Ensembl" id="ENSMMOP00000024175.1"/>
    </source>
</evidence>
<dbReference type="Pfam" id="PF00040">
    <property type="entry name" value="fn2"/>
    <property type="match status" value="2"/>
</dbReference>
<dbReference type="Proteomes" id="UP000261620">
    <property type="component" value="Unplaced"/>
</dbReference>
<keyword evidence="11" id="KW-0732">Signal</keyword>
<keyword evidence="3" id="KW-0358">Heparin-binding</keyword>
<dbReference type="Gene3D" id="2.60.40.10">
    <property type="entry name" value="Immunoglobulins"/>
    <property type="match status" value="17"/>
</dbReference>
<feature type="domain" description="Fibronectin type-III" evidence="12">
    <location>
        <begin position="779"/>
        <end position="870"/>
    </location>
</feature>
<name>A0A3Q3X7G3_MOLML</name>
<dbReference type="GO" id="GO:0043394">
    <property type="term" value="F:proteoglycan binding"/>
    <property type="evidence" value="ECO:0007669"/>
    <property type="project" value="TreeGrafter"/>
</dbReference>
<feature type="domain" description="Fibronectin type-I" evidence="13">
    <location>
        <begin position="208"/>
        <end position="252"/>
    </location>
</feature>
<feature type="chain" id="PRO_5018521010" description="Fibronectin" evidence="11">
    <location>
        <begin position="22"/>
        <end position="2431"/>
    </location>
</feature>
<dbReference type="Gene3D" id="2.10.10.10">
    <property type="entry name" value="Fibronectin, type II, collagen-binding"/>
    <property type="match status" value="2"/>
</dbReference>
<feature type="domain" description="Fibronectin type-I" evidence="13">
    <location>
        <begin position="163"/>
        <end position="207"/>
    </location>
</feature>
<dbReference type="PROSITE" id="PS50853">
    <property type="entry name" value="FN3"/>
    <property type="match status" value="17"/>
</dbReference>
<dbReference type="SUPFAM" id="SSF49265">
    <property type="entry name" value="Fibronectin type III"/>
    <property type="match status" value="10"/>
</dbReference>
<evidence type="ECO:0000256" key="9">
    <source>
        <dbReference type="PROSITE-ProRule" id="PRU00479"/>
    </source>
</evidence>
<dbReference type="GO" id="GO:0008201">
    <property type="term" value="F:heparin binding"/>
    <property type="evidence" value="ECO:0007669"/>
    <property type="project" value="UniProtKB-KW"/>
</dbReference>
<dbReference type="STRING" id="94237.ENSMMOP00000024175"/>
<evidence type="ECO:0000256" key="1">
    <source>
        <dbReference type="ARBA" id="ARBA00020368"/>
    </source>
</evidence>
<dbReference type="GO" id="GO:0005178">
    <property type="term" value="F:integrin binding"/>
    <property type="evidence" value="ECO:0007669"/>
    <property type="project" value="TreeGrafter"/>
</dbReference>
<dbReference type="Pfam" id="PF00041">
    <property type="entry name" value="fn3"/>
    <property type="match status" value="15"/>
</dbReference>
<feature type="domain" description="Fibronectin type-I" evidence="13">
    <location>
        <begin position="2263"/>
        <end position="2307"/>
    </location>
</feature>
<feature type="region of interest" description="Disordered" evidence="10">
    <location>
        <begin position="2095"/>
        <end position="2122"/>
    </location>
</feature>
<dbReference type="PRINTS" id="PR00014">
    <property type="entry name" value="FNTYPEIII"/>
</dbReference>
<feature type="domain" description="Fibronectin type-I" evidence="13">
    <location>
        <begin position="118"/>
        <end position="161"/>
    </location>
</feature>
<feature type="domain" description="Fibronectin type-II" evidence="14">
    <location>
        <begin position="384"/>
        <end position="432"/>
    </location>
</feature>
<dbReference type="PANTHER" id="PTHR46708">
    <property type="entry name" value="TENASCIN"/>
    <property type="match status" value="1"/>
</dbReference>
<dbReference type="PRINTS" id="PR00013">
    <property type="entry name" value="FNTYPEII"/>
</dbReference>
<evidence type="ECO:0000313" key="16">
    <source>
        <dbReference type="Proteomes" id="UP000261620"/>
    </source>
</evidence>
<keyword evidence="2" id="KW-0011">Acute phase</keyword>
<dbReference type="FunFam" id="2.60.40.10:FF:000227">
    <property type="entry name" value="Fibronectin isoform X1"/>
    <property type="match status" value="1"/>
</dbReference>
<evidence type="ECO:0000256" key="4">
    <source>
        <dbReference type="ARBA" id="ARBA00022737"/>
    </source>
</evidence>
<protein>
    <recommendedName>
        <fullName evidence="1">Fibronectin</fullName>
    </recommendedName>
</protein>
<feature type="domain" description="Fibronectin type-I" evidence="13">
    <location>
        <begin position="529"/>
        <end position="572"/>
    </location>
</feature>
<feature type="disulfide bond" evidence="9">
    <location>
        <begin position="329"/>
        <end position="355"/>
    </location>
</feature>
<feature type="domain" description="Fibronectin type-III" evidence="12">
    <location>
        <begin position="1512"/>
        <end position="1604"/>
    </location>
</feature>
<evidence type="ECO:0000259" key="14">
    <source>
        <dbReference type="PROSITE" id="PS51092"/>
    </source>
</evidence>
<feature type="domain" description="Fibronectin type-III" evidence="12">
    <location>
        <begin position="2154"/>
        <end position="2251"/>
    </location>
</feature>
<dbReference type="GO" id="GO:0005615">
    <property type="term" value="C:extracellular space"/>
    <property type="evidence" value="ECO:0007669"/>
    <property type="project" value="UniProtKB-ARBA"/>
</dbReference>
<evidence type="ECO:0000256" key="11">
    <source>
        <dbReference type="SAM" id="SignalP"/>
    </source>
</evidence>
<keyword evidence="6" id="KW-0133">Cell shape</keyword>
<feature type="domain" description="Fibronectin type-III" evidence="12">
    <location>
        <begin position="580"/>
        <end position="673"/>
    </location>
</feature>
<dbReference type="InterPro" id="IPR013806">
    <property type="entry name" value="Kringle-like"/>
</dbReference>
<dbReference type="SMART" id="SM00058">
    <property type="entry name" value="FN1"/>
    <property type="match status" value="12"/>
</dbReference>
<dbReference type="FunFam" id="2.10.70.10:FF:000006">
    <property type="entry name" value="Fibronectin 1"/>
    <property type="match status" value="2"/>
</dbReference>
<feature type="domain" description="Fibronectin type-III" evidence="12">
    <location>
        <begin position="1056"/>
        <end position="1142"/>
    </location>
</feature>
<dbReference type="FunFam" id="2.10.70.10:FF:000004">
    <property type="entry name" value="Fibronectin 1"/>
    <property type="match status" value="2"/>
</dbReference>
<dbReference type="PROSITE" id="PS01253">
    <property type="entry name" value="FN1_1"/>
    <property type="match status" value="3"/>
</dbReference>
<dbReference type="InterPro" id="IPR036943">
    <property type="entry name" value="FN_type2_sf"/>
</dbReference>
<dbReference type="InterPro" id="IPR000562">
    <property type="entry name" value="FN_type2_dom"/>
</dbReference>
<dbReference type="GO" id="GO:0007160">
    <property type="term" value="P:cell-matrix adhesion"/>
    <property type="evidence" value="ECO:0007669"/>
    <property type="project" value="TreeGrafter"/>
</dbReference>
<feature type="domain" description="Fibronectin type-III" evidence="12">
    <location>
        <begin position="1971"/>
        <end position="2066"/>
    </location>
</feature>
<feature type="domain" description="Fibronectin type-III" evidence="12">
    <location>
        <begin position="967"/>
        <end position="1055"/>
    </location>
</feature>
<feature type="domain" description="Fibronectin type-III" evidence="12">
    <location>
        <begin position="1878"/>
        <end position="1968"/>
    </location>
</feature>
<reference evidence="15" key="1">
    <citation type="submission" date="2025-08" db="UniProtKB">
        <authorList>
            <consortium name="Ensembl"/>
        </authorList>
    </citation>
    <scope>IDENTIFICATION</scope>
</reference>
<dbReference type="InterPro" id="IPR000083">
    <property type="entry name" value="Fibronectin_type1"/>
</dbReference>
<feature type="domain" description="Fibronectin type-III" evidence="12">
    <location>
        <begin position="1424"/>
        <end position="1511"/>
    </location>
</feature>
<dbReference type="InterPro" id="IPR013783">
    <property type="entry name" value="Ig-like_fold"/>
</dbReference>
<evidence type="ECO:0000256" key="2">
    <source>
        <dbReference type="ARBA" id="ARBA00022486"/>
    </source>
</evidence>
<dbReference type="GO" id="GO:0008360">
    <property type="term" value="P:regulation of cell shape"/>
    <property type="evidence" value="ECO:0007669"/>
    <property type="project" value="UniProtKB-KW"/>
</dbReference>
<dbReference type="PANTHER" id="PTHR46708:SF4">
    <property type="entry name" value="FIBRONECTIN"/>
    <property type="match status" value="1"/>
</dbReference>
<keyword evidence="5" id="KW-0130">Cell adhesion</keyword>
<dbReference type="CDD" id="cd00061">
    <property type="entry name" value="FN1"/>
    <property type="match status" value="12"/>
</dbReference>
<evidence type="ECO:0000259" key="13">
    <source>
        <dbReference type="PROSITE" id="PS51091"/>
    </source>
</evidence>
<dbReference type="Pfam" id="PF00039">
    <property type="entry name" value="fn1"/>
    <property type="match status" value="10"/>
</dbReference>
<evidence type="ECO:0000256" key="7">
    <source>
        <dbReference type="ARBA" id="ARBA00023157"/>
    </source>
</evidence>
<dbReference type="SUPFAM" id="SSF57440">
    <property type="entry name" value="Kringle-like"/>
    <property type="match status" value="2"/>
</dbReference>
<sequence length="2431" mass="267932">MTGGPLTGLLVALCVSSAVHGLPRKSKRQTVCEENGRSYRQNEQWEKLYRGTTLLCTCNGAAGIKCKTKPEVEETCFDKYNDQTYRVGETYERPKDGMMWDCTCIGSGRAKISCTIANRCHEGGRSYKIGDTWQRPHDTADYMLECVCLGNGKGEWTCKPVAERCYDNNAALSYVVGETWEKPYQGWMMLDCTCLGEGNGQITCTSRNRCNDQDTRKSHRIGDTWTKKDASGHVLQCQCLGNGRGEWKCERHNAGRTTGTIVVTPARPEASAEGTCHTDAGAIYRDGQRWFRSQGSKQMICTCLGNGVSCEELKASNQVYGGNSNGQPCALPFIFMGKTYYSCTSDGRQDGQLWCSTTSDFEKDQQYSFCTEKNAIVATRGGNSNGALCHFPYLYSGRNYTDCTSDGRRDGMKWCGTTHDYDTDQLFGFCPMAAHEEVCTPNDGAIHRVGDKWDKRHEVMGHMMQCTCLGNGRGEWSCVPYSQLRDQCIIDGMYYEVNQEFSKRHDEGYMMNCTCYGQGRGRWKCDAMDQCQEPQTMSFYQIGESWDKVIRNILYRCYCYGNGNGEKRCEPQQTNQGGRRPVQVIITEAGKQPESHPIQWNPPSSAHITQYILKWRIKNSNKPWRDVTLPSHMNSYTISKLRPGVTYEGQLISIPRYGSREVTRFDFTTTHGSLETSEGETTQLPSLVDTSESVTEITSNSFVVSWTSASSTISGFRVEYELSEEGAQPQTLDVARTATTVSISDLLPGRRYDVRVYELPNQGEPNLILSTSQTTAPDTPARYRVDEVGDNSIRISWSRPQAPITGYRVVYTPSVEGSSTELTLPESESSVNLVDLKPGLLYNISVYAVKENQESRPIFVQVNTGGSPLPEEVPAPTNLHFYEVSDVKISITWTGPPSEVNGYKVTFSPVGPDGTDIRPLPLTVSPNAYADITHLQPGTLYRFYVYAINGGVESEPLVGEKSTKPDTPTDLRFTDISTNSAMAFWDAPRAVVTGYRLFLSIEGSSPIEKRIPASVTRYPLRNLRPETKYTATLHSELDNELSEGITSYFTTIPQMGNAPPFSTEVTDTSILITWRPVQRFSYKLSVLPSQEGESPREDTSDSGRIYIPGLIPGTQYTYSVQPIFNGRTRGNPIIRDVVTSLSPPTDLTVDSSQDGGDLNVHWVASKTPGITGYRVTSTPSNGQRGNSLEEFVRADQTSIMLESLNPGVEYNISVVTTKDHLESAPVSTIVTPDIPSPSHISFVNITDTTIGLRWIPPNHTAITTYRIMVVTSGESLPFFQDTVEASAGYYTIHGLEPGVDYDISVFSVTEEGESDPTTHTKHTQAAIPAPTNLQFGGVGPEHIRVTWTVPHVATPSDISRFVIRYHPVATDDDIKEVNVGGATNTFLLQNLLPNTMYRISVVCVYGEQESQPATGTQRTTLDSPTGLDFSDIGTNSFTVHWVAPTSSITGYRIRYQKTSGGRAKDERVPPSRTYFTLTGLTPETDYLIHVYAVNNNQESLPLKGTQATISDAPTELAVTSSTPTSINIRWDAPSVSVRNYRITYVESSGESPQEFTIPGTQTTATITGLKPGTEYTITVYAVTGRGDSPASNTPAYIRHRTDTEAPKDMKLSDVTDNAMTVRWSPAQGPVRGYRITSAPKNGLGPSYSEVVAPDQTEITFTGLMPTVEYVVSVYALSNDGQPSSPVVENAITAMDRPKDLIFSEIDSTSMRIKWDSPDGTVTSYRVLYSSPEEGEREVRPAPRGDQDSVLLRGLRPGTEYTVKVIAFHDRTPSKPLVGAQATVIPAPTGLQISDVSSSSFTVSWRAPNARLTGYRVVISPKNINSPSKEMNVAPDTTRVVVPGLMVATDYKIDVYALKNSVTSKPLKGEATTMEDVSPPRRVHITELGDTSFTLTWRSKVESITGQLITATPMGGSHPTVSKTIPGDSQSYTLTGLYPGTSYFVSLYTLNGNMKSAPFTITLRTAEPVVQAPTYLQVTNLTPTSITFSWEPPATQITGYYITYEELGGAPQELIPRPHAGQTYATLSGLRPDTDYVIKIIAIQNTQRSTPLVGKIRTREYFETLSPDFPLPLPDRHGGSGGTLDVPEPDLDNRVHVAGNNGQDGQGGQSQHVEYTEYNNNGSPQSPYGQVLETLVFVPVPDAEGKRVPIVKLNTPVDKFFNDTGVPQEAQTKTTISWKPYRQSDGYDVSCYPLTDLDEKMFQVRLPGTATTATLIGLTPDAEYNVIVEALLGSLKHKILEKMVTTGNTSECPATPAEVTPTQDSCYDAFTATYHDVGGEWERMSETGFKLWCRCLGLGSGHFRCDSSKWCHDNGNNYRIGEKWERAAENGQLLSCTCLGNGKGEFKCEPHDSVCYDDGKAYQVGNQWQKDYMGTLCTCTCLGGQQVRHPGFDKLACGHSFKLPDTCLNNIHCPIECLRPELLADLPQTPQG</sequence>
<dbReference type="FunFam" id="2.10.70.10:FF:000018">
    <property type="entry name" value="Fibronectin 1"/>
    <property type="match status" value="1"/>
</dbReference>